<dbReference type="Pfam" id="PF00210">
    <property type="entry name" value="Ferritin"/>
    <property type="match status" value="1"/>
</dbReference>
<dbReference type="InterPro" id="IPR041719">
    <property type="entry name" value="Ferritin_prok"/>
</dbReference>
<feature type="binding site" evidence="8">
    <location>
        <position position="55"/>
    </location>
    <ligand>
        <name>Fe cation</name>
        <dbReference type="ChEBI" id="CHEBI:24875"/>
        <label>1</label>
    </ligand>
</feature>
<evidence type="ECO:0000256" key="7">
    <source>
        <dbReference type="ARBA" id="ARBA00048035"/>
    </source>
</evidence>
<evidence type="ECO:0000256" key="5">
    <source>
        <dbReference type="ARBA" id="ARBA00023002"/>
    </source>
</evidence>
<gene>
    <name evidence="11" type="ORF">XYCOK13_10210</name>
</gene>
<dbReference type="GO" id="GO:0008199">
    <property type="term" value="F:ferric iron binding"/>
    <property type="evidence" value="ECO:0007669"/>
    <property type="project" value="InterPro"/>
</dbReference>
<reference evidence="11" key="1">
    <citation type="submission" date="2021-04" db="EMBL/GenBank/DDBJ databases">
        <title>Draft genome sequence of Xylanibacillus composti strain K13.</title>
        <authorList>
            <person name="Uke A."/>
            <person name="Chhe C."/>
            <person name="Baramee S."/>
            <person name="Kosugi A."/>
        </authorList>
    </citation>
    <scope>NUCLEOTIDE SEQUENCE</scope>
    <source>
        <strain evidence="11">K13</strain>
    </source>
</reference>
<dbReference type="EMBL" id="BOVK01000013">
    <property type="protein sequence ID" value="GIQ68197.1"/>
    <property type="molecule type" value="Genomic_DNA"/>
</dbReference>
<keyword evidence="12" id="KW-1185">Reference proteome</keyword>
<proteinExistence type="inferred from homology"/>
<feature type="binding site" evidence="8">
    <location>
        <position position="52"/>
    </location>
    <ligand>
        <name>Fe cation</name>
        <dbReference type="ChEBI" id="CHEBI:24875"/>
        <label>1</label>
    </ligand>
</feature>
<name>A0A8J4M1U0_9BACL</name>
<feature type="binding site" evidence="8">
    <location>
        <position position="19"/>
    </location>
    <ligand>
        <name>Fe cation</name>
        <dbReference type="ChEBI" id="CHEBI:24875"/>
        <label>1</label>
    </ligand>
</feature>
<dbReference type="AlphaFoldDB" id="A0A8J4M1U0"/>
<dbReference type="Gene3D" id="1.20.1260.10">
    <property type="match status" value="1"/>
</dbReference>
<dbReference type="GO" id="GO:0005829">
    <property type="term" value="C:cytosol"/>
    <property type="evidence" value="ECO:0007669"/>
    <property type="project" value="TreeGrafter"/>
</dbReference>
<dbReference type="InterPro" id="IPR009078">
    <property type="entry name" value="Ferritin-like_SF"/>
</dbReference>
<dbReference type="GO" id="GO:0006879">
    <property type="term" value="P:intracellular iron ion homeostasis"/>
    <property type="evidence" value="ECO:0007669"/>
    <property type="project" value="UniProtKB-KW"/>
</dbReference>
<dbReference type="GO" id="GO:0008198">
    <property type="term" value="F:ferrous iron binding"/>
    <property type="evidence" value="ECO:0007669"/>
    <property type="project" value="TreeGrafter"/>
</dbReference>
<dbReference type="PANTHER" id="PTHR11431:SF127">
    <property type="entry name" value="BACTERIAL NON-HEME FERRITIN"/>
    <property type="match status" value="1"/>
</dbReference>
<comment type="similarity">
    <text evidence="2 9">Belongs to the ferritin family. Prokaryotic subfamily.</text>
</comment>
<dbReference type="GO" id="GO:0006826">
    <property type="term" value="P:iron ion transport"/>
    <property type="evidence" value="ECO:0007669"/>
    <property type="project" value="InterPro"/>
</dbReference>
<dbReference type="GO" id="GO:0004322">
    <property type="term" value="F:ferroxidase activity"/>
    <property type="evidence" value="ECO:0007669"/>
    <property type="project" value="TreeGrafter"/>
</dbReference>
<dbReference type="InterPro" id="IPR009040">
    <property type="entry name" value="Ferritin-like_diiron"/>
</dbReference>
<dbReference type="PANTHER" id="PTHR11431">
    <property type="entry name" value="FERRITIN"/>
    <property type="match status" value="1"/>
</dbReference>
<feature type="binding site" evidence="8">
    <location>
        <position position="129"/>
    </location>
    <ligand>
        <name>Fe cation</name>
        <dbReference type="ChEBI" id="CHEBI:24875"/>
        <label>1</label>
    </ligand>
</feature>
<evidence type="ECO:0000256" key="3">
    <source>
        <dbReference type="ARBA" id="ARBA00022434"/>
    </source>
</evidence>
<dbReference type="EC" id="1.16.3.2" evidence="9"/>
<dbReference type="InterPro" id="IPR012347">
    <property type="entry name" value="Ferritin-like"/>
</dbReference>
<evidence type="ECO:0000256" key="4">
    <source>
        <dbReference type="ARBA" id="ARBA00022723"/>
    </source>
</evidence>
<evidence type="ECO:0000256" key="9">
    <source>
        <dbReference type="RuleBase" id="RU361145"/>
    </source>
</evidence>
<dbReference type="CDD" id="cd01055">
    <property type="entry name" value="Nonheme_Ferritin"/>
    <property type="match status" value="1"/>
</dbReference>
<comment type="subcellular location">
    <subcellularLocation>
        <location evidence="9">Cytoplasm</location>
    </subcellularLocation>
</comment>
<evidence type="ECO:0000313" key="12">
    <source>
        <dbReference type="Proteomes" id="UP000677918"/>
    </source>
</evidence>
<keyword evidence="4 8" id="KW-0479">Metal-binding</keyword>
<dbReference type="FunFam" id="1.20.1260.10:FF:000001">
    <property type="entry name" value="Non-heme ferritin"/>
    <property type="match status" value="1"/>
</dbReference>
<evidence type="ECO:0000313" key="11">
    <source>
        <dbReference type="EMBL" id="GIQ68197.1"/>
    </source>
</evidence>
<dbReference type="GO" id="GO:0042802">
    <property type="term" value="F:identical protein binding"/>
    <property type="evidence" value="ECO:0007669"/>
    <property type="project" value="UniProtKB-ARBA"/>
</dbReference>
<evidence type="ECO:0000256" key="2">
    <source>
        <dbReference type="ARBA" id="ARBA00006950"/>
    </source>
</evidence>
<dbReference type="Proteomes" id="UP000677918">
    <property type="component" value="Unassembled WGS sequence"/>
</dbReference>
<accession>A0A8J4M1U0</accession>
<dbReference type="InterPro" id="IPR001519">
    <property type="entry name" value="Ferritin"/>
</dbReference>
<comment type="function">
    <text evidence="1 9">Iron-storage protein.</text>
</comment>
<protein>
    <recommendedName>
        <fullName evidence="9">Ferritin</fullName>
        <ecNumber evidence="9">1.16.3.2</ecNumber>
    </recommendedName>
</protein>
<evidence type="ECO:0000256" key="6">
    <source>
        <dbReference type="ARBA" id="ARBA00023004"/>
    </source>
</evidence>
<keyword evidence="3 9" id="KW-0409">Iron storage</keyword>
<evidence type="ECO:0000256" key="1">
    <source>
        <dbReference type="ARBA" id="ARBA00002485"/>
    </source>
</evidence>
<dbReference type="InterPro" id="IPR008331">
    <property type="entry name" value="Ferritin_DPS_dom"/>
</dbReference>
<organism evidence="11 12">
    <name type="scientific">Xylanibacillus composti</name>
    <dbReference type="NCBI Taxonomy" id="1572762"/>
    <lineage>
        <taxon>Bacteria</taxon>
        <taxon>Bacillati</taxon>
        <taxon>Bacillota</taxon>
        <taxon>Bacilli</taxon>
        <taxon>Bacillales</taxon>
        <taxon>Paenibacillaceae</taxon>
        <taxon>Xylanibacillus</taxon>
    </lineage>
</organism>
<dbReference type="SUPFAM" id="SSF47240">
    <property type="entry name" value="Ferritin-like"/>
    <property type="match status" value="1"/>
</dbReference>
<evidence type="ECO:0000259" key="10">
    <source>
        <dbReference type="PROSITE" id="PS50905"/>
    </source>
</evidence>
<evidence type="ECO:0000256" key="8">
    <source>
        <dbReference type="PIRSR" id="PIRSR601519-1"/>
    </source>
</evidence>
<comment type="catalytic activity">
    <reaction evidence="7 9">
        <text>4 Fe(2+) + O2 + 6 H2O = 4 iron(III) oxide-hydroxide + 12 H(+)</text>
        <dbReference type="Rhea" id="RHEA:11972"/>
        <dbReference type="ChEBI" id="CHEBI:15377"/>
        <dbReference type="ChEBI" id="CHEBI:15378"/>
        <dbReference type="ChEBI" id="CHEBI:15379"/>
        <dbReference type="ChEBI" id="CHEBI:29033"/>
        <dbReference type="ChEBI" id="CHEBI:78619"/>
        <dbReference type="EC" id="1.16.3.2"/>
    </reaction>
</comment>
<comment type="caution">
    <text evidence="11">The sequence shown here is derived from an EMBL/GenBank/DDBJ whole genome shotgun (WGS) entry which is preliminary data.</text>
</comment>
<sequence>MAMISEQLLKELNEQMNYEFYSAQVYLAMGAYCAEENYDGFSNFFLVQAEEERFHAMKIFRYIDALGKRAIITGMDHPNNDYESVLQAFEHGYRHEQEVTRRFYRLSDLAYSEREHATIHFLKWFIDEQVEEEALFDGLIQKLKRIENDSNAFFMLDAELANRTFTPPAEE</sequence>
<feature type="domain" description="Ferritin-like diiron" evidence="10">
    <location>
        <begin position="2"/>
        <end position="147"/>
    </location>
</feature>
<dbReference type="PROSITE" id="PS50905">
    <property type="entry name" value="FERRITIN_LIKE"/>
    <property type="match status" value="1"/>
</dbReference>
<keyword evidence="9" id="KW-0963">Cytoplasm</keyword>
<keyword evidence="6 8" id="KW-0408">Iron</keyword>
<feature type="binding site" evidence="8">
    <location>
        <position position="96"/>
    </location>
    <ligand>
        <name>Fe cation</name>
        <dbReference type="ChEBI" id="CHEBI:24875"/>
        <label>1</label>
    </ligand>
</feature>
<keyword evidence="5" id="KW-0560">Oxidoreductase</keyword>